<keyword evidence="2" id="KW-1185">Reference proteome</keyword>
<dbReference type="OrthoDB" id="6407878at2759"/>
<dbReference type="AlphaFoldDB" id="A0A8X6QYG9"/>
<evidence type="ECO:0000313" key="1">
    <source>
        <dbReference type="EMBL" id="GFU45893.1"/>
    </source>
</evidence>
<accession>A0A8X6QYG9</accession>
<proteinExistence type="predicted"/>
<sequence length="135" mass="15300">MTSLPRPCHPHYCPFDSPACPEQCKCLCNKVKPDCISVTAQEALNIPELTFKRTKTGISLEGISTRERIFGVPYDPRKEFAVPVPPQDIERYLAENYRTMESRVLKEYITGSCCSKECHCIMGSNCQCRKSCENT</sequence>
<dbReference type="Proteomes" id="UP000887013">
    <property type="component" value="Unassembled WGS sequence"/>
</dbReference>
<reference evidence="1" key="1">
    <citation type="submission" date="2020-08" db="EMBL/GenBank/DDBJ databases">
        <title>Multicomponent nature underlies the extraordinary mechanical properties of spider dragline silk.</title>
        <authorList>
            <person name="Kono N."/>
            <person name="Nakamura H."/>
            <person name="Mori M."/>
            <person name="Yoshida Y."/>
            <person name="Ohtoshi R."/>
            <person name="Malay A.D."/>
            <person name="Moran D.A.P."/>
            <person name="Tomita M."/>
            <person name="Numata K."/>
            <person name="Arakawa K."/>
        </authorList>
    </citation>
    <scope>NUCLEOTIDE SEQUENCE</scope>
</reference>
<dbReference type="EMBL" id="BMAW01086078">
    <property type="protein sequence ID" value="GFU45893.1"/>
    <property type="molecule type" value="Genomic_DNA"/>
</dbReference>
<organism evidence="1 2">
    <name type="scientific">Nephila pilipes</name>
    <name type="common">Giant wood spider</name>
    <name type="synonym">Nephila maculata</name>
    <dbReference type="NCBI Taxonomy" id="299642"/>
    <lineage>
        <taxon>Eukaryota</taxon>
        <taxon>Metazoa</taxon>
        <taxon>Ecdysozoa</taxon>
        <taxon>Arthropoda</taxon>
        <taxon>Chelicerata</taxon>
        <taxon>Arachnida</taxon>
        <taxon>Araneae</taxon>
        <taxon>Araneomorphae</taxon>
        <taxon>Entelegynae</taxon>
        <taxon>Araneoidea</taxon>
        <taxon>Nephilidae</taxon>
        <taxon>Nephila</taxon>
    </lineage>
</organism>
<protein>
    <submittedName>
        <fullName evidence="1">Uncharacterized protein</fullName>
    </submittedName>
</protein>
<gene>
    <name evidence="1" type="primary">AVEN_236399_1</name>
    <name evidence="1" type="ORF">NPIL_281351</name>
</gene>
<comment type="caution">
    <text evidence="1">The sequence shown here is derived from an EMBL/GenBank/DDBJ whole genome shotgun (WGS) entry which is preliminary data.</text>
</comment>
<evidence type="ECO:0000313" key="2">
    <source>
        <dbReference type="Proteomes" id="UP000887013"/>
    </source>
</evidence>
<name>A0A8X6QYG9_NEPPI</name>